<dbReference type="RefSeq" id="WP_254270894.1">
    <property type="nucleotide sequence ID" value="NZ_CP100403.1"/>
</dbReference>
<dbReference type="Proteomes" id="UP001595945">
    <property type="component" value="Unassembled WGS sequence"/>
</dbReference>
<proteinExistence type="predicted"/>
<dbReference type="GeneID" id="73047806"/>
<dbReference type="EMBL" id="JBHSHT010000003">
    <property type="protein sequence ID" value="MFC4826676.1"/>
    <property type="molecule type" value="Genomic_DNA"/>
</dbReference>
<evidence type="ECO:0000259" key="1">
    <source>
        <dbReference type="Pfam" id="PF19810"/>
    </source>
</evidence>
<sequence>MSDRVHFIPVGFDFDRLIRPISKGEMEADRVVLLTHKGEPDDDPTDRAAQLAKNMTGKLERTFELIDIEVEIEAVNLEEMYEYETLYPKAHDYILEEIKKGNEVYVNISSMPRTVSFAFATAADSLIAEKQEEFEDIRDHVHTYYVAPKEYLVLEMLDVLEDAAEAFDELKEYEDLRVHQHYEAITDILDRVDESGVTEGAREDLDGDGHMFVEFPSSPGSNVKEFEEHVLRFLKGKGTFESTSELAEALAEENGEEYGESFRSRVQYNVSNLDTKGYVTRRDSGNRHETELSTMGRMWVETH</sequence>
<evidence type="ECO:0000313" key="3">
    <source>
        <dbReference type="Proteomes" id="UP001595945"/>
    </source>
</evidence>
<comment type="caution">
    <text evidence="2">The sequence shown here is derived from an EMBL/GenBank/DDBJ whole genome shotgun (WGS) entry which is preliminary data.</text>
</comment>
<dbReference type="AlphaFoldDB" id="A0ABD5Q7M9"/>
<dbReference type="InterPro" id="IPR046260">
    <property type="entry name" value="HFX_2341-like_N"/>
</dbReference>
<accession>A0ABD5Q7M9</accession>
<gene>
    <name evidence="2" type="ORF">ACFO9K_20665</name>
</gene>
<protein>
    <submittedName>
        <fullName evidence="2">DUF6293 family protein</fullName>
    </submittedName>
</protein>
<name>A0ABD5Q7M9_9EURY</name>
<reference evidence="2 3" key="1">
    <citation type="journal article" date="2019" name="Int. J. Syst. Evol. Microbiol.">
        <title>The Global Catalogue of Microorganisms (GCM) 10K type strain sequencing project: providing services to taxonomists for standard genome sequencing and annotation.</title>
        <authorList>
            <consortium name="The Broad Institute Genomics Platform"/>
            <consortium name="The Broad Institute Genome Sequencing Center for Infectious Disease"/>
            <person name="Wu L."/>
            <person name="Ma J."/>
        </authorList>
    </citation>
    <scope>NUCLEOTIDE SEQUENCE [LARGE SCALE GENOMIC DNA]</scope>
    <source>
        <strain evidence="2 3">XZYJ18</strain>
    </source>
</reference>
<keyword evidence="3" id="KW-1185">Reference proteome</keyword>
<feature type="domain" description="HFX-2341-like N-terminal" evidence="1">
    <location>
        <begin position="4"/>
        <end position="151"/>
    </location>
</feature>
<evidence type="ECO:0000313" key="2">
    <source>
        <dbReference type="EMBL" id="MFC4826676.1"/>
    </source>
</evidence>
<dbReference type="Pfam" id="PF19810">
    <property type="entry name" value="HFX_2341_N"/>
    <property type="match status" value="1"/>
</dbReference>
<organism evidence="2 3">
    <name type="scientific">Halorussus aquaticus</name>
    <dbReference type="NCBI Taxonomy" id="2953748"/>
    <lineage>
        <taxon>Archaea</taxon>
        <taxon>Methanobacteriati</taxon>
        <taxon>Methanobacteriota</taxon>
        <taxon>Stenosarchaea group</taxon>
        <taxon>Halobacteria</taxon>
        <taxon>Halobacteriales</taxon>
        <taxon>Haladaptataceae</taxon>
        <taxon>Halorussus</taxon>
    </lineage>
</organism>
<dbReference type="Gene3D" id="3.40.50.11700">
    <property type="match status" value="1"/>
</dbReference>